<evidence type="ECO:0000313" key="4">
    <source>
        <dbReference type="Proteomes" id="UP000053512"/>
    </source>
</evidence>
<reference evidence="4" key="1">
    <citation type="submission" date="2015-12" db="EMBL/GenBank/DDBJ databases">
        <authorList>
            <person name="Nair G.R."/>
            <person name="Kaur G."/>
            <person name="Mayilraj S."/>
        </authorList>
    </citation>
    <scope>NUCLEOTIDE SEQUENCE [LARGE SCALE GENOMIC DNA]</scope>
    <source>
        <strain evidence="4">CD08_4</strain>
    </source>
</reference>
<dbReference type="STRING" id="136273.GY22_04400"/>
<dbReference type="AlphaFoldDB" id="A0A0W8INB2"/>
<evidence type="ECO:0000256" key="2">
    <source>
        <dbReference type="SAM" id="SignalP"/>
    </source>
</evidence>
<dbReference type="Proteomes" id="UP000053512">
    <property type="component" value="Unassembled WGS sequence"/>
</dbReference>
<sequence>MNKTLPVCVLTAATAASIGLTVPAEAAVTLHADGTGSVGRDDVLRAVDWTDGRLQTSAAELDLVAETVTVATATWECVQEATGAVAVQERRTTTTSRADLVATVQRSSVTGAVTGFELQGFAADAVAVSVVEGPELDACPGSENGREHGSEHEPGAWSRVPRSTERAQEQTGPALEIVHEGVAHPVPVERGAAA</sequence>
<comment type="caution">
    <text evidence="3">The sequence shown here is derived from an EMBL/GenBank/DDBJ whole genome shotgun (WGS) entry which is preliminary data.</text>
</comment>
<keyword evidence="2" id="KW-0732">Signal</keyword>
<protein>
    <submittedName>
        <fullName evidence="3">Uncharacterized protein</fullName>
    </submittedName>
</protein>
<feature type="signal peptide" evidence="2">
    <location>
        <begin position="1"/>
        <end position="26"/>
    </location>
</feature>
<dbReference type="EMBL" id="LQBK01000005">
    <property type="protein sequence ID" value="KUG61320.1"/>
    <property type="molecule type" value="Genomic_DNA"/>
</dbReference>
<evidence type="ECO:0000256" key="1">
    <source>
        <dbReference type="SAM" id="MobiDB-lite"/>
    </source>
</evidence>
<feature type="compositionally biased region" description="Basic and acidic residues" evidence="1">
    <location>
        <begin position="144"/>
        <end position="154"/>
    </location>
</feature>
<proteinExistence type="predicted"/>
<name>A0A0W8INB2_KOCRO</name>
<evidence type="ECO:0000313" key="3">
    <source>
        <dbReference type="EMBL" id="KUG61320.1"/>
    </source>
</evidence>
<feature type="chain" id="PRO_5006944370" evidence="2">
    <location>
        <begin position="27"/>
        <end position="194"/>
    </location>
</feature>
<dbReference type="OrthoDB" id="9933383at2"/>
<dbReference type="RefSeq" id="WP_058873353.1">
    <property type="nucleotide sequence ID" value="NZ_LQBK01000005.1"/>
</dbReference>
<accession>A0A0W8INB2</accession>
<feature type="region of interest" description="Disordered" evidence="1">
    <location>
        <begin position="137"/>
        <end position="194"/>
    </location>
</feature>
<gene>
    <name evidence="3" type="ORF">AVL61_13010</name>
</gene>
<organism evidence="3 4">
    <name type="scientific">Kocuria rosea subsp. polaris</name>
    <dbReference type="NCBI Taxonomy" id="136273"/>
    <lineage>
        <taxon>Bacteria</taxon>
        <taxon>Bacillati</taxon>
        <taxon>Actinomycetota</taxon>
        <taxon>Actinomycetes</taxon>
        <taxon>Micrococcales</taxon>
        <taxon>Micrococcaceae</taxon>
        <taxon>Kocuria</taxon>
    </lineage>
</organism>